<proteinExistence type="predicted"/>
<dbReference type="GeneID" id="54580047"/>
<evidence type="ECO:0000313" key="3">
    <source>
        <dbReference type="Proteomes" id="UP000800094"/>
    </source>
</evidence>
<feature type="region of interest" description="Disordered" evidence="1">
    <location>
        <begin position="1"/>
        <end position="31"/>
    </location>
</feature>
<dbReference type="InterPro" id="IPR006175">
    <property type="entry name" value="YjgF/YER057c/UK114"/>
</dbReference>
<reference evidence="2" key="1">
    <citation type="journal article" date="2020" name="Stud. Mycol.">
        <title>101 Dothideomycetes genomes: a test case for predicting lifestyles and emergence of pathogens.</title>
        <authorList>
            <person name="Haridas S."/>
            <person name="Albert R."/>
            <person name="Binder M."/>
            <person name="Bloem J."/>
            <person name="Labutti K."/>
            <person name="Salamov A."/>
            <person name="Andreopoulos B."/>
            <person name="Baker S."/>
            <person name="Barry K."/>
            <person name="Bills G."/>
            <person name="Bluhm B."/>
            <person name="Cannon C."/>
            <person name="Castanera R."/>
            <person name="Culley D."/>
            <person name="Daum C."/>
            <person name="Ezra D."/>
            <person name="Gonzalez J."/>
            <person name="Henrissat B."/>
            <person name="Kuo A."/>
            <person name="Liang C."/>
            <person name="Lipzen A."/>
            <person name="Lutzoni F."/>
            <person name="Magnuson J."/>
            <person name="Mondo S."/>
            <person name="Nolan M."/>
            <person name="Ohm R."/>
            <person name="Pangilinan J."/>
            <person name="Park H.-J."/>
            <person name="Ramirez L."/>
            <person name="Alfaro M."/>
            <person name="Sun H."/>
            <person name="Tritt A."/>
            <person name="Yoshinaga Y."/>
            <person name="Zwiers L.-H."/>
            <person name="Turgeon B."/>
            <person name="Goodwin S."/>
            <person name="Spatafora J."/>
            <person name="Crous P."/>
            <person name="Grigoriev I."/>
        </authorList>
    </citation>
    <scope>NUCLEOTIDE SEQUENCE</scope>
    <source>
        <strain evidence="2">CBS 122368</strain>
    </source>
</reference>
<dbReference type="Gene3D" id="3.30.1330.40">
    <property type="entry name" value="RutC-like"/>
    <property type="match status" value="1"/>
</dbReference>
<dbReference type="InterPro" id="IPR035959">
    <property type="entry name" value="RutC-like_sf"/>
</dbReference>
<dbReference type="EMBL" id="ML987193">
    <property type="protein sequence ID" value="KAF2251289.1"/>
    <property type="molecule type" value="Genomic_DNA"/>
</dbReference>
<dbReference type="SUPFAM" id="SSF55298">
    <property type="entry name" value="YjgF-like"/>
    <property type="match status" value="1"/>
</dbReference>
<accession>A0A6A6IM32</accession>
<name>A0A6A6IM32_9PLEO</name>
<evidence type="ECO:0000313" key="2">
    <source>
        <dbReference type="EMBL" id="KAF2251289.1"/>
    </source>
</evidence>
<evidence type="ECO:0000256" key="1">
    <source>
        <dbReference type="SAM" id="MobiDB-lite"/>
    </source>
</evidence>
<dbReference type="RefSeq" id="XP_033686293.1">
    <property type="nucleotide sequence ID" value="XM_033826717.1"/>
</dbReference>
<dbReference type="Proteomes" id="UP000800094">
    <property type="component" value="Unassembled WGS sequence"/>
</dbReference>
<dbReference type="CDD" id="cd00448">
    <property type="entry name" value="YjgF_YER057c_UK114_family"/>
    <property type="match status" value="1"/>
</dbReference>
<sequence length="156" mass="16860">MASPLSPNNNKPHAFNPPTVPTPPPTYAQVSTTPLLPTSKLVTLAGQVGLSADTGKIVPGFDAQVKLTYVNILACLKAAGATPRDIIHVRHYIVKDTGRVGVDSEDELTRVWGHHWMEFMDKEGEGHRPPDTVVGVACLATSELLYECEVWAIVHA</sequence>
<keyword evidence="3" id="KW-1185">Reference proteome</keyword>
<dbReference type="Pfam" id="PF01042">
    <property type="entry name" value="Ribonuc_L-PSP"/>
    <property type="match status" value="1"/>
</dbReference>
<protein>
    <submittedName>
        <fullName evidence="2">YjgF-like protein</fullName>
    </submittedName>
</protein>
<dbReference type="AlphaFoldDB" id="A0A6A6IM32"/>
<feature type="compositionally biased region" description="Polar residues" evidence="1">
    <location>
        <begin position="1"/>
        <end position="11"/>
    </location>
</feature>
<gene>
    <name evidence="2" type="ORF">BU26DRAFT_503823</name>
</gene>
<organism evidence="2 3">
    <name type="scientific">Trematosphaeria pertusa</name>
    <dbReference type="NCBI Taxonomy" id="390896"/>
    <lineage>
        <taxon>Eukaryota</taxon>
        <taxon>Fungi</taxon>
        <taxon>Dikarya</taxon>
        <taxon>Ascomycota</taxon>
        <taxon>Pezizomycotina</taxon>
        <taxon>Dothideomycetes</taxon>
        <taxon>Pleosporomycetidae</taxon>
        <taxon>Pleosporales</taxon>
        <taxon>Massarineae</taxon>
        <taxon>Trematosphaeriaceae</taxon>
        <taxon>Trematosphaeria</taxon>
    </lineage>
</organism>
<dbReference type="OrthoDB" id="309640at2759"/>